<evidence type="ECO:0000256" key="3">
    <source>
        <dbReference type="ARBA" id="ARBA00022801"/>
    </source>
</evidence>
<evidence type="ECO:0000256" key="2">
    <source>
        <dbReference type="ARBA" id="ARBA00022723"/>
    </source>
</evidence>
<dbReference type="GO" id="GO:0046872">
    <property type="term" value="F:metal ion binding"/>
    <property type="evidence" value="ECO:0007669"/>
    <property type="project" value="UniProtKB-KW"/>
</dbReference>
<keyword evidence="4 7" id="KW-0862">Zinc</keyword>
<keyword evidence="6 7" id="KW-0326">Glycosidase</keyword>
<name>A0A914E589_9BILA</name>
<evidence type="ECO:0000256" key="4">
    <source>
        <dbReference type="ARBA" id="ARBA00022833"/>
    </source>
</evidence>
<keyword evidence="2 7" id="KW-0479">Metal-binding</keyword>
<keyword evidence="5" id="KW-1015">Disulfide bond</keyword>
<dbReference type="SUPFAM" id="SSF74650">
    <property type="entry name" value="Galactose mutarotase-like"/>
    <property type="match status" value="1"/>
</dbReference>
<dbReference type="PANTHER" id="PTHR11607">
    <property type="entry name" value="ALPHA-MANNOSIDASE"/>
    <property type="match status" value="1"/>
</dbReference>
<feature type="chain" id="PRO_5038158063" description="Alpha-mannosidase" evidence="7">
    <location>
        <begin position="20"/>
        <end position="686"/>
    </location>
</feature>
<dbReference type="AlphaFoldDB" id="A0A914E589"/>
<proteinExistence type="inferred from homology"/>
<dbReference type="Gene3D" id="3.20.110.10">
    <property type="entry name" value="Glycoside hydrolase 38, N terminal domain"/>
    <property type="match status" value="2"/>
</dbReference>
<dbReference type="Gene3D" id="2.60.40.1180">
    <property type="entry name" value="Golgi alpha-mannosidase II"/>
    <property type="match status" value="1"/>
</dbReference>
<dbReference type="SUPFAM" id="SSF88713">
    <property type="entry name" value="Glycoside hydrolase/deacetylase"/>
    <property type="match status" value="1"/>
</dbReference>
<dbReference type="EC" id="3.2.1.-" evidence="7"/>
<dbReference type="InterPro" id="IPR028995">
    <property type="entry name" value="Glyco_hydro_57/38_cen_sf"/>
</dbReference>
<feature type="signal peptide" evidence="7">
    <location>
        <begin position="1"/>
        <end position="19"/>
    </location>
</feature>
<keyword evidence="7" id="KW-0732">Signal</keyword>
<dbReference type="GO" id="GO:0005764">
    <property type="term" value="C:lysosome"/>
    <property type="evidence" value="ECO:0007669"/>
    <property type="project" value="TreeGrafter"/>
</dbReference>
<dbReference type="InterPro" id="IPR015341">
    <property type="entry name" value="Glyco_hydro_38_cen"/>
</dbReference>
<dbReference type="InterPro" id="IPR027291">
    <property type="entry name" value="Glyco_hydro_38_N_sf"/>
</dbReference>
<dbReference type="GO" id="GO:0006013">
    <property type="term" value="P:mannose metabolic process"/>
    <property type="evidence" value="ECO:0007669"/>
    <property type="project" value="InterPro"/>
</dbReference>
<dbReference type="GO" id="GO:0030246">
    <property type="term" value="F:carbohydrate binding"/>
    <property type="evidence" value="ECO:0007669"/>
    <property type="project" value="InterPro"/>
</dbReference>
<reference evidence="10" key="1">
    <citation type="submission" date="2022-11" db="UniProtKB">
        <authorList>
            <consortium name="WormBaseParasite"/>
        </authorList>
    </citation>
    <scope>IDENTIFICATION</scope>
</reference>
<dbReference type="WBParaSite" id="ACRNAN_scaffold5461.g22602.t1">
    <property type="protein sequence ID" value="ACRNAN_scaffold5461.g22602.t1"/>
    <property type="gene ID" value="ACRNAN_scaffold5461.g22602"/>
</dbReference>
<evidence type="ECO:0000256" key="7">
    <source>
        <dbReference type="RuleBase" id="RU361199"/>
    </source>
</evidence>
<dbReference type="Gene3D" id="1.20.1270.50">
    <property type="entry name" value="Glycoside hydrolase family 38, central domain"/>
    <property type="match status" value="2"/>
</dbReference>
<dbReference type="InterPro" id="IPR011682">
    <property type="entry name" value="Glyco_hydro_38_C"/>
</dbReference>
<evidence type="ECO:0000313" key="9">
    <source>
        <dbReference type="Proteomes" id="UP000887540"/>
    </source>
</evidence>
<dbReference type="InterPro" id="IPR050843">
    <property type="entry name" value="Glycosyl_Hydrlase_38"/>
</dbReference>
<dbReference type="Pfam" id="PF01074">
    <property type="entry name" value="Glyco_hydro_38N"/>
    <property type="match status" value="1"/>
</dbReference>
<dbReference type="PANTHER" id="PTHR11607:SF3">
    <property type="entry name" value="LYSOSOMAL ALPHA-MANNOSIDASE"/>
    <property type="match status" value="1"/>
</dbReference>
<dbReference type="Pfam" id="PF07748">
    <property type="entry name" value="Glyco_hydro_38C"/>
    <property type="match status" value="1"/>
</dbReference>
<accession>A0A914E589</accession>
<dbReference type="InterPro" id="IPR000602">
    <property type="entry name" value="Glyco_hydro_38_N"/>
</dbReference>
<dbReference type="SMART" id="SM00872">
    <property type="entry name" value="Alpha-mann_mid"/>
    <property type="match status" value="1"/>
</dbReference>
<keyword evidence="3 7" id="KW-0378">Hydrolase</keyword>
<dbReference type="SUPFAM" id="SSF88688">
    <property type="entry name" value="Families 57/38 glycoside transferase middle domain"/>
    <property type="match status" value="1"/>
</dbReference>
<dbReference type="InterPro" id="IPR037094">
    <property type="entry name" value="Glyco_hydro_38_cen_sf"/>
</dbReference>
<dbReference type="Pfam" id="PF09261">
    <property type="entry name" value="Alpha-mann_mid"/>
    <property type="match status" value="1"/>
</dbReference>
<keyword evidence="9" id="KW-1185">Reference proteome</keyword>
<dbReference type="FunFam" id="1.20.1270.50:FF:000002">
    <property type="entry name" value="Alpha-mannosidase"/>
    <property type="match status" value="1"/>
</dbReference>
<dbReference type="Proteomes" id="UP000887540">
    <property type="component" value="Unplaced"/>
</dbReference>
<evidence type="ECO:0000313" key="10">
    <source>
        <dbReference type="WBParaSite" id="ACRNAN_scaffold5461.g22602.t1"/>
    </source>
</evidence>
<dbReference type="InterPro" id="IPR011013">
    <property type="entry name" value="Gal_mutarotase_sf_dom"/>
</dbReference>
<dbReference type="GO" id="GO:0004559">
    <property type="term" value="F:alpha-mannosidase activity"/>
    <property type="evidence" value="ECO:0007669"/>
    <property type="project" value="InterPro"/>
</dbReference>
<evidence type="ECO:0000256" key="5">
    <source>
        <dbReference type="ARBA" id="ARBA00023157"/>
    </source>
</evidence>
<comment type="similarity">
    <text evidence="1 7">Belongs to the glycosyl hydrolase 38 family.</text>
</comment>
<dbReference type="InterPro" id="IPR011330">
    <property type="entry name" value="Glyco_hydro/deAcase_b/a-brl"/>
</dbReference>
<dbReference type="FunFam" id="2.70.98.30:FF:000003">
    <property type="entry name" value="Alpha-mannosidase"/>
    <property type="match status" value="1"/>
</dbReference>
<sequence>MDGFVIFCFLQIWIAFIKADTCTWENCPKWDHNLINIHIIPHTHDDMGWIKTVDDYYTGANQNLNTNGVQYIINTVLQELNMDPTRQLEFIGGGWTQPDEAATHYVELVDMYTLGQVVAFYSTPTCYTTALNELTSIKWPDKYDDFFPYASNDHQYWTGYFTSKPAMKGLVRKSSALLQLTRQLSALALNTWSDQTKTQIQIFERAVSLSMHHDSITGTSKEAVTQDYEYRLTKGWTNAEQVLNVSMQSISQRLKKNSLVLPAQLICRNINESECLYTKANNHFMVTVHNANGQNLSTVVRFPLYQSASSLSISDANGNPVSYQIIGTFNNPGQINNPNIATSEVAFAANVRPLGFQTYFVTLPGSKEKPLASPERLSRLSRKDSVISNGLIQLTFDSNGYLSQLTDLTTSKSYAIKQEFLYYIGYPSSSGAYVFRPYNGSIGFTGPITLTTGALVNEVRQIVNPWVSQVIRLLPNKTYVEFEWTIGPVNVGDGAGKEVITRYTVNGLNTNGVYYTDANGRQLMKRTRNFANSYQYQNTEPIAANYYPINSRVLLTDGTTSMAILTDRSHGGGSLVDGQVEIMLHRRDLFDDGFGVDEALNEPGRDGRGLVVRGKHWLVIGSASSISQRHRSLAYEMLHSPVLTFATYTSDTTYRQNFASECITNGNTCSGSGQCCSGLCFNSQCY</sequence>
<evidence type="ECO:0000259" key="8">
    <source>
        <dbReference type="SMART" id="SM00872"/>
    </source>
</evidence>
<evidence type="ECO:0000256" key="1">
    <source>
        <dbReference type="ARBA" id="ARBA00009792"/>
    </source>
</evidence>
<evidence type="ECO:0000256" key="6">
    <source>
        <dbReference type="ARBA" id="ARBA00023295"/>
    </source>
</evidence>
<feature type="domain" description="Glycoside hydrolase family 38 central" evidence="8">
    <location>
        <begin position="155"/>
        <end position="232"/>
    </location>
</feature>
<organism evidence="9 10">
    <name type="scientific">Acrobeloides nanus</name>
    <dbReference type="NCBI Taxonomy" id="290746"/>
    <lineage>
        <taxon>Eukaryota</taxon>
        <taxon>Metazoa</taxon>
        <taxon>Ecdysozoa</taxon>
        <taxon>Nematoda</taxon>
        <taxon>Chromadorea</taxon>
        <taxon>Rhabditida</taxon>
        <taxon>Tylenchina</taxon>
        <taxon>Cephalobomorpha</taxon>
        <taxon>Cephaloboidea</taxon>
        <taxon>Cephalobidae</taxon>
        <taxon>Acrobeloides</taxon>
    </lineage>
</organism>
<protein>
    <recommendedName>
        <fullName evidence="7">Alpha-mannosidase</fullName>
        <ecNumber evidence="7">3.2.1.-</ecNumber>
    </recommendedName>
</protein>
<dbReference type="InterPro" id="IPR013780">
    <property type="entry name" value="Glyco_hydro_b"/>
</dbReference>
<dbReference type="Gene3D" id="2.70.98.30">
    <property type="entry name" value="Golgi alpha-mannosidase II, domain 4"/>
    <property type="match status" value="1"/>
</dbReference>
<comment type="cofactor">
    <cofactor evidence="7">
        <name>Zn(2+)</name>
        <dbReference type="ChEBI" id="CHEBI:29105"/>
    </cofactor>
    <text evidence="7">Binds 1 zinc ion per subunit.</text>
</comment>